<dbReference type="OrthoDB" id="9780765at2"/>
<dbReference type="EMBL" id="UGUS01000002">
    <property type="protein sequence ID" value="SUD32546.1"/>
    <property type="molecule type" value="Genomic_DNA"/>
</dbReference>
<dbReference type="EC" id="3.3.2.10" evidence="3"/>
<dbReference type="RefSeq" id="WP_038442140.1">
    <property type="nucleotide sequence ID" value="NZ_CP008896.1"/>
</dbReference>
<dbReference type="InterPro" id="IPR000639">
    <property type="entry name" value="Epox_hydrolase-like"/>
</dbReference>
<dbReference type="SUPFAM" id="SSF53474">
    <property type="entry name" value="alpha/beta-Hydrolases"/>
    <property type="match status" value="1"/>
</dbReference>
<dbReference type="GO" id="GO:0004301">
    <property type="term" value="F:epoxide hydrolase activity"/>
    <property type="evidence" value="ECO:0007669"/>
    <property type="project" value="UniProtKB-EC"/>
</dbReference>
<dbReference type="AlphaFoldDB" id="A0A379IGM4"/>
<dbReference type="PRINTS" id="PR00412">
    <property type="entry name" value="EPOXHYDRLASE"/>
</dbReference>
<accession>A0A379IGM4</accession>
<evidence type="ECO:0000313" key="3">
    <source>
        <dbReference type="EMBL" id="SUD32546.1"/>
    </source>
</evidence>
<keyword evidence="1 3" id="KW-0378">Hydrolase</keyword>
<evidence type="ECO:0000256" key="1">
    <source>
        <dbReference type="ARBA" id="ARBA00022801"/>
    </source>
</evidence>
<dbReference type="InterPro" id="IPR029058">
    <property type="entry name" value="AB_hydrolase_fold"/>
</dbReference>
<gene>
    <name evidence="3" type="ORF">NCTC10392_03918</name>
</gene>
<name>A0A379IGM4_PSEFL</name>
<dbReference type="Gene3D" id="3.40.50.1820">
    <property type="entry name" value="alpha/beta hydrolase"/>
    <property type="match status" value="1"/>
</dbReference>
<dbReference type="Proteomes" id="UP000255125">
    <property type="component" value="Unassembled WGS sequence"/>
</dbReference>
<dbReference type="Pfam" id="PF00561">
    <property type="entry name" value="Abhydrolase_1"/>
    <property type="match status" value="1"/>
</dbReference>
<dbReference type="PANTHER" id="PTHR43329">
    <property type="entry name" value="EPOXIDE HYDROLASE"/>
    <property type="match status" value="1"/>
</dbReference>
<feature type="domain" description="AB hydrolase-1" evidence="2">
    <location>
        <begin position="37"/>
        <end position="278"/>
    </location>
</feature>
<sequence>MNARTATSLNNGDDFTHHYIRIDGKKTHCVAVGTGEPVLLIPGWPQTWYAFRHTMRALARQGLQAIAVDPPGLGNSDRPALGFDTGNIADVLHRTMLALGIPRYHLVGHDVGMWVAYALASDQPHAVRTLTVTEAVIPGLAPPPPIFVAPEQNIFLWHFLFNQIHDLPEALITGREETYLNFMFDRWSFHRDAVASDVYIRAYSTPGSLRAGFDYYRAIPETIRQNTDRATRMLEMPVLAIGAEHATNDAPLMTLQGRATDLRGAIIADCGHFVMEEAPEAFLEHLVGFLLAHPESGDSVPEK</sequence>
<dbReference type="InterPro" id="IPR000073">
    <property type="entry name" value="AB_hydrolase_1"/>
</dbReference>
<proteinExistence type="predicted"/>
<evidence type="ECO:0000313" key="4">
    <source>
        <dbReference type="Proteomes" id="UP000255125"/>
    </source>
</evidence>
<evidence type="ECO:0000259" key="2">
    <source>
        <dbReference type="Pfam" id="PF00561"/>
    </source>
</evidence>
<protein>
    <submittedName>
        <fullName evidence="3">Soluble epoxide hydrolase</fullName>
        <ecNumber evidence="3">3.3.2.10</ecNumber>
    </submittedName>
</protein>
<reference evidence="3 4" key="1">
    <citation type="submission" date="2018-06" db="EMBL/GenBank/DDBJ databases">
        <authorList>
            <consortium name="Pathogen Informatics"/>
            <person name="Doyle S."/>
        </authorList>
    </citation>
    <scope>NUCLEOTIDE SEQUENCE [LARGE SCALE GENOMIC DNA]</scope>
    <source>
        <strain evidence="3 4">NCTC10392</strain>
    </source>
</reference>
<organism evidence="3 4">
    <name type="scientific">Pseudomonas fluorescens</name>
    <dbReference type="NCBI Taxonomy" id="294"/>
    <lineage>
        <taxon>Bacteria</taxon>
        <taxon>Pseudomonadati</taxon>
        <taxon>Pseudomonadota</taxon>
        <taxon>Gammaproteobacteria</taxon>
        <taxon>Pseudomonadales</taxon>
        <taxon>Pseudomonadaceae</taxon>
        <taxon>Pseudomonas</taxon>
    </lineage>
</organism>